<gene>
    <name evidence="1" type="ORF">Vbra_13412</name>
</gene>
<organism evidence="1 2">
    <name type="scientific">Vitrella brassicaformis (strain CCMP3155)</name>
    <dbReference type="NCBI Taxonomy" id="1169540"/>
    <lineage>
        <taxon>Eukaryota</taxon>
        <taxon>Sar</taxon>
        <taxon>Alveolata</taxon>
        <taxon>Colpodellida</taxon>
        <taxon>Vitrellaceae</taxon>
        <taxon>Vitrella</taxon>
    </lineage>
</organism>
<accession>A0A0G4EVD2</accession>
<dbReference type="EMBL" id="CDMY01000316">
    <property type="protein sequence ID" value="CEM02025.1"/>
    <property type="molecule type" value="Genomic_DNA"/>
</dbReference>
<evidence type="ECO:0000313" key="2">
    <source>
        <dbReference type="Proteomes" id="UP000041254"/>
    </source>
</evidence>
<dbReference type="InterPro" id="IPR036770">
    <property type="entry name" value="Ankyrin_rpt-contain_sf"/>
</dbReference>
<dbReference type="Proteomes" id="UP000041254">
    <property type="component" value="Unassembled WGS sequence"/>
</dbReference>
<dbReference type="VEuPathDB" id="CryptoDB:Vbra_13412"/>
<name>A0A0G4EVD2_VITBC</name>
<dbReference type="SUPFAM" id="SSF48403">
    <property type="entry name" value="Ankyrin repeat"/>
    <property type="match status" value="1"/>
</dbReference>
<sequence>MDASLFVFTSVADRIWTSVIFDSVDVRLPANATQPTRALVRGIFLRSISLDGIRRLIGLGADVNVLVALTCSCRIQHVGILSLAIDTSSIFPPLKSASPVWRWRTREVQAAILNELILAGASVNGGNDHTIVPIKMAKESLNMTAVEVLLSHHVAVRGHPSLASSPLLFIDRLGQPLAGYFSAEKQDVLFNISARLLQHDPSLATDMDIDGKTTVMSVCRVAFISISQIWIDQYLAMLVERGASLTQRQQGGGGGEATPLTPLQCAAWASNHTALTYLLGRIPSTEVNRRFLHVGGVRTALYWAASGLKSKLTRYHGKSVGVRLTMWTMLPNRVDEAKRCIRTLLRHGGSIDLLPSHTQETQHKRSLVLEEYAAILNELPQRVMIAINAALKRQRDTAVRVGCLLPMAPHHDGAYPHPSPSSLTFGPQEAISIAWKIGAFLHDPSAARAVVDEFLIADSPLKRRVGAAVDHVINQAATKTVSNREVVGKTAMGKGRTGEGLLQWLKSVVNVTGGEQGGPTMGEPPLQCFAIKGGEDGQHRRLGVREVVHRARLDEAAVYGLEGSIIKGFNSHLGNTDCDFRWGQLGYVDKDGHFVSLGIN</sequence>
<dbReference type="Gene3D" id="1.25.40.20">
    <property type="entry name" value="Ankyrin repeat-containing domain"/>
    <property type="match status" value="1"/>
</dbReference>
<evidence type="ECO:0000313" key="1">
    <source>
        <dbReference type="EMBL" id="CEM02025.1"/>
    </source>
</evidence>
<reference evidence="1 2" key="1">
    <citation type="submission" date="2014-11" db="EMBL/GenBank/DDBJ databases">
        <authorList>
            <person name="Zhu J."/>
            <person name="Qi W."/>
            <person name="Song R."/>
        </authorList>
    </citation>
    <scope>NUCLEOTIDE SEQUENCE [LARGE SCALE GENOMIC DNA]</scope>
</reference>
<keyword evidence="2" id="KW-1185">Reference proteome</keyword>
<dbReference type="PhylomeDB" id="A0A0G4EVD2"/>
<dbReference type="AlphaFoldDB" id="A0A0G4EVD2"/>
<dbReference type="InParanoid" id="A0A0G4EVD2"/>
<protein>
    <submittedName>
        <fullName evidence="1">Uncharacterized protein</fullName>
    </submittedName>
</protein>
<proteinExistence type="predicted"/>